<sequence>MLNLVAVGALQNVPHTYRPGDVPAWLRETLDHPTATAISAWSFTVGLVFLAAFVAGVAHAHRNAWTTVGSVLFGAGALLDAAGTMGPLAALHVEASAGLALLWLTLLLDSAFNALLGLGLLCFAAGLTEHARVHRALAVVAGLASLVVSLQFHDDVFARLLAVAGPLWLAWVSWTSVKLMAPVRA</sequence>
<dbReference type="EMBL" id="QFQP01000029">
    <property type="protein sequence ID" value="PZR07717.1"/>
    <property type="molecule type" value="Genomic_DNA"/>
</dbReference>
<keyword evidence="1" id="KW-0472">Membrane</keyword>
<feature type="transmembrane region" description="Helical" evidence="1">
    <location>
        <begin position="136"/>
        <end position="152"/>
    </location>
</feature>
<evidence type="ECO:0000313" key="2">
    <source>
        <dbReference type="EMBL" id="PZR07717.1"/>
    </source>
</evidence>
<evidence type="ECO:0000256" key="1">
    <source>
        <dbReference type="SAM" id="Phobius"/>
    </source>
</evidence>
<feature type="transmembrane region" description="Helical" evidence="1">
    <location>
        <begin position="38"/>
        <end position="58"/>
    </location>
</feature>
<gene>
    <name evidence="2" type="ORF">DI536_26785</name>
</gene>
<evidence type="ECO:0008006" key="4">
    <source>
        <dbReference type="Google" id="ProtNLM"/>
    </source>
</evidence>
<name>A0A2W5T0Z9_9BACT</name>
<dbReference type="AlphaFoldDB" id="A0A2W5T0Z9"/>
<feature type="transmembrane region" description="Helical" evidence="1">
    <location>
        <begin position="158"/>
        <end position="177"/>
    </location>
</feature>
<comment type="caution">
    <text evidence="2">The sequence shown here is derived from an EMBL/GenBank/DDBJ whole genome shotgun (WGS) entry which is preliminary data.</text>
</comment>
<accession>A0A2W5T0Z9</accession>
<keyword evidence="1" id="KW-1133">Transmembrane helix</keyword>
<evidence type="ECO:0000313" key="3">
    <source>
        <dbReference type="Proteomes" id="UP000249061"/>
    </source>
</evidence>
<organism evidence="2 3">
    <name type="scientific">Archangium gephyra</name>
    <dbReference type="NCBI Taxonomy" id="48"/>
    <lineage>
        <taxon>Bacteria</taxon>
        <taxon>Pseudomonadati</taxon>
        <taxon>Myxococcota</taxon>
        <taxon>Myxococcia</taxon>
        <taxon>Myxococcales</taxon>
        <taxon>Cystobacterineae</taxon>
        <taxon>Archangiaceae</taxon>
        <taxon>Archangium</taxon>
    </lineage>
</organism>
<reference evidence="2 3" key="1">
    <citation type="submission" date="2017-08" db="EMBL/GenBank/DDBJ databases">
        <title>Infants hospitalized years apart are colonized by the same room-sourced microbial strains.</title>
        <authorList>
            <person name="Brooks B."/>
            <person name="Olm M.R."/>
            <person name="Firek B.A."/>
            <person name="Baker R."/>
            <person name="Thomas B.C."/>
            <person name="Morowitz M.J."/>
            <person name="Banfield J.F."/>
        </authorList>
    </citation>
    <scope>NUCLEOTIDE SEQUENCE [LARGE SCALE GENOMIC DNA]</scope>
    <source>
        <strain evidence="2">S2_003_000_R2_14</strain>
    </source>
</reference>
<keyword evidence="1" id="KW-0812">Transmembrane</keyword>
<feature type="transmembrane region" description="Helical" evidence="1">
    <location>
        <begin position="99"/>
        <end position="124"/>
    </location>
</feature>
<protein>
    <recommendedName>
        <fullName evidence="4">DUF998 domain-containing protein</fullName>
    </recommendedName>
</protein>
<dbReference type="Proteomes" id="UP000249061">
    <property type="component" value="Unassembled WGS sequence"/>
</dbReference>
<feature type="transmembrane region" description="Helical" evidence="1">
    <location>
        <begin position="70"/>
        <end position="93"/>
    </location>
</feature>
<proteinExistence type="predicted"/>